<comment type="caution">
    <text evidence="1">The sequence shown here is derived from an EMBL/GenBank/DDBJ whole genome shotgun (WGS) entry which is preliminary data.</text>
</comment>
<dbReference type="Proteomes" id="UP000265520">
    <property type="component" value="Unassembled WGS sequence"/>
</dbReference>
<organism evidence="1 2">
    <name type="scientific">Trifolium medium</name>
    <dbReference type="NCBI Taxonomy" id="97028"/>
    <lineage>
        <taxon>Eukaryota</taxon>
        <taxon>Viridiplantae</taxon>
        <taxon>Streptophyta</taxon>
        <taxon>Embryophyta</taxon>
        <taxon>Tracheophyta</taxon>
        <taxon>Spermatophyta</taxon>
        <taxon>Magnoliopsida</taxon>
        <taxon>eudicotyledons</taxon>
        <taxon>Gunneridae</taxon>
        <taxon>Pentapetalae</taxon>
        <taxon>rosids</taxon>
        <taxon>fabids</taxon>
        <taxon>Fabales</taxon>
        <taxon>Fabaceae</taxon>
        <taxon>Papilionoideae</taxon>
        <taxon>50 kb inversion clade</taxon>
        <taxon>NPAAA clade</taxon>
        <taxon>Hologalegina</taxon>
        <taxon>IRL clade</taxon>
        <taxon>Trifolieae</taxon>
        <taxon>Trifolium</taxon>
    </lineage>
</organism>
<gene>
    <name evidence="1" type="ORF">A2U01_0024421</name>
</gene>
<proteinExistence type="predicted"/>
<feature type="non-terminal residue" evidence="1">
    <location>
        <position position="1"/>
    </location>
</feature>
<evidence type="ECO:0000313" key="2">
    <source>
        <dbReference type="Proteomes" id="UP000265520"/>
    </source>
</evidence>
<dbReference type="Gene3D" id="3.30.420.10">
    <property type="entry name" value="Ribonuclease H-like superfamily/Ribonuclease H"/>
    <property type="match status" value="1"/>
</dbReference>
<accession>A0A392NU79</accession>
<reference evidence="1 2" key="1">
    <citation type="journal article" date="2018" name="Front. Plant Sci.">
        <title>Red Clover (Trifolium pratense) and Zigzag Clover (T. medium) - A Picture of Genomic Similarities and Differences.</title>
        <authorList>
            <person name="Dluhosova J."/>
            <person name="Istvanek J."/>
            <person name="Nedelnik J."/>
            <person name="Repkova J."/>
        </authorList>
    </citation>
    <scope>NUCLEOTIDE SEQUENCE [LARGE SCALE GENOMIC DNA]</scope>
    <source>
        <strain evidence="2">cv. 10/8</strain>
        <tissue evidence="1">Leaf</tissue>
    </source>
</reference>
<dbReference type="AlphaFoldDB" id="A0A392NU79"/>
<sequence length="240" mass="27358">AIASSTNDTRVVIKLFKKTIFPRFGVPRVATPYHPHTSGQVEVSNRKIKAVLEKTVSTSRKDWAAKLDDALWAYRTAYKTPIGTTPFKLVYGNSCHLPVELEHKAYWAVKALNMDYQAAGGKRILELHELEELRLDAYENAKIYKERTKNWHDRRIIRREFNEGDLILLFNSNLKLFPGKLRSRWSGPFRVKRVTPSGAVKVWSESTGSFVVNGQRLMHYTTGEDIEKGATINLKEPGGN</sequence>
<dbReference type="GO" id="GO:0003676">
    <property type="term" value="F:nucleic acid binding"/>
    <property type="evidence" value="ECO:0007669"/>
    <property type="project" value="InterPro"/>
</dbReference>
<name>A0A392NU79_9FABA</name>
<dbReference type="EMBL" id="LXQA010051999">
    <property type="protein sequence ID" value="MCI03383.1"/>
    <property type="molecule type" value="Genomic_DNA"/>
</dbReference>
<dbReference type="SUPFAM" id="SSF53098">
    <property type="entry name" value="Ribonuclease H-like"/>
    <property type="match status" value="1"/>
</dbReference>
<dbReference type="InterPro" id="IPR052160">
    <property type="entry name" value="Gypsy_RT_Integrase-like"/>
</dbReference>
<keyword evidence="2" id="KW-1185">Reference proteome</keyword>
<evidence type="ECO:0000313" key="1">
    <source>
        <dbReference type="EMBL" id="MCI03383.1"/>
    </source>
</evidence>
<protein>
    <submittedName>
        <fullName evidence="1">Gag-pol polyprotein</fullName>
    </submittedName>
</protein>
<dbReference type="PANTHER" id="PTHR47266">
    <property type="entry name" value="ENDONUCLEASE-RELATED"/>
    <property type="match status" value="1"/>
</dbReference>
<dbReference type="InterPro" id="IPR012337">
    <property type="entry name" value="RNaseH-like_sf"/>
</dbReference>
<dbReference type="InterPro" id="IPR036397">
    <property type="entry name" value="RNaseH_sf"/>
</dbReference>